<keyword evidence="2" id="KW-1185">Reference proteome</keyword>
<comment type="caution">
    <text evidence="1">The sequence shown here is derived from an EMBL/GenBank/DDBJ whole genome shotgun (WGS) entry which is preliminary data.</text>
</comment>
<dbReference type="EMBL" id="CM045766">
    <property type="protein sequence ID" value="KAI8004399.1"/>
    <property type="molecule type" value="Genomic_DNA"/>
</dbReference>
<organism evidence="1 2">
    <name type="scientific">Camellia lanceoleosa</name>
    <dbReference type="NCBI Taxonomy" id="1840588"/>
    <lineage>
        <taxon>Eukaryota</taxon>
        <taxon>Viridiplantae</taxon>
        <taxon>Streptophyta</taxon>
        <taxon>Embryophyta</taxon>
        <taxon>Tracheophyta</taxon>
        <taxon>Spermatophyta</taxon>
        <taxon>Magnoliopsida</taxon>
        <taxon>eudicotyledons</taxon>
        <taxon>Gunneridae</taxon>
        <taxon>Pentapetalae</taxon>
        <taxon>asterids</taxon>
        <taxon>Ericales</taxon>
        <taxon>Theaceae</taxon>
        <taxon>Camellia</taxon>
    </lineage>
</organism>
<accession>A0ACC0GUJ4</accession>
<sequence length="598" mass="66317">MEQINIHQHEESQDDNYGMFVAKYMNPEIYRAAKAGDISGFTRAIEDRQASPFNQVSPQEDTVLHIAAYSGHVPLVELILTHRIDLFSKKNSNGNLPIHAAASSGHLSTVKSLLEFSQRDSEEWRVSALKEVNKNEETALHVALKNHHEKVAEFLFELCPCVSSYPNKEGKSPLCMAAEAGFLGLVKLMTAETVEVVVMDNSMSSSETRSVVHAALRGRNIGVLEAILKKEPKLVYLMDEDGTTALSYAILAGYLDGVHHLLEKFSVTSYQRDGSGNFPIHVASSEGRVDVIREILQRCPDAMELLGKQGRNMLHVAAKNSKVGVVNYILKTPELGKLLNQIDEDGNTPLHLAAIYGHNRSVHALAWDKRVNVNLRNHNGMTALDVVEEQMETEVSFPKRRITWLLLQPSAARKTIRPGLKPESPATSKYRNNMVNTLLLVSILVITVTFSAGFTLPGGYNNSYPHDGMATLVTRLSFQIFLISNTIALYSSIIAAVNLFWAQFADTKLVTGALNISGPLLGVSLIMMSVAFTNGVYLVVSDLNWLANIILVMGSVSLFILLSRALPLFPGYMQLLRCQPPWLMQFVTKFYVGHQKRF</sequence>
<reference evidence="1 2" key="1">
    <citation type="journal article" date="2022" name="Plant J.">
        <title>Chromosome-level genome of Camellia lanceoleosa provides a valuable resource for understanding genome evolution and self-incompatibility.</title>
        <authorList>
            <person name="Gong W."/>
            <person name="Xiao S."/>
            <person name="Wang L."/>
            <person name="Liao Z."/>
            <person name="Chang Y."/>
            <person name="Mo W."/>
            <person name="Hu G."/>
            <person name="Li W."/>
            <person name="Zhao G."/>
            <person name="Zhu H."/>
            <person name="Hu X."/>
            <person name="Ji K."/>
            <person name="Xiang X."/>
            <person name="Song Q."/>
            <person name="Yuan D."/>
            <person name="Jin S."/>
            <person name="Zhang L."/>
        </authorList>
    </citation>
    <scope>NUCLEOTIDE SEQUENCE [LARGE SCALE GENOMIC DNA]</scope>
    <source>
        <strain evidence="1">SQ_2022a</strain>
    </source>
</reference>
<proteinExistence type="predicted"/>
<dbReference type="Proteomes" id="UP001060215">
    <property type="component" value="Chromosome 9"/>
</dbReference>
<gene>
    <name evidence="1" type="ORF">LOK49_LG08G02404</name>
</gene>
<evidence type="ECO:0000313" key="1">
    <source>
        <dbReference type="EMBL" id="KAI8004399.1"/>
    </source>
</evidence>
<evidence type="ECO:0000313" key="2">
    <source>
        <dbReference type="Proteomes" id="UP001060215"/>
    </source>
</evidence>
<name>A0ACC0GUJ4_9ERIC</name>
<protein>
    <submittedName>
        <fullName evidence="1">Protein ACCELERATED CELL DEATH 6</fullName>
    </submittedName>
</protein>